<dbReference type="NCBIfam" id="TIGR02175">
    <property type="entry name" value="PorC_KorC"/>
    <property type="match status" value="1"/>
</dbReference>
<dbReference type="PANTHER" id="PTHR43366">
    <property type="entry name" value="PYRUVATE SYNTHASE SUBUNIT PORC"/>
    <property type="match status" value="1"/>
</dbReference>
<evidence type="ECO:0000259" key="2">
    <source>
        <dbReference type="Pfam" id="PF01558"/>
    </source>
</evidence>
<dbReference type="Pfam" id="PF01558">
    <property type="entry name" value="POR"/>
    <property type="match status" value="1"/>
</dbReference>
<dbReference type="InterPro" id="IPR011894">
    <property type="entry name" value="PorC_KorC"/>
</dbReference>
<feature type="domain" description="Pyruvate/ketoisovalerate oxidoreductase catalytic" evidence="2">
    <location>
        <begin position="18"/>
        <end position="190"/>
    </location>
</feature>
<comment type="caution">
    <text evidence="3">The sequence shown here is derived from an EMBL/GenBank/DDBJ whole genome shotgun (WGS) entry which is preliminary data.</text>
</comment>
<accession>A0A7C4TW20</accession>
<reference evidence="3" key="1">
    <citation type="journal article" date="2020" name="mSystems">
        <title>Genome- and Community-Level Interaction Insights into Carbon Utilization and Element Cycling Functions of Hydrothermarchaeota in Hydrothermal Sediment.</title>
        <authorList>
            <person name="Zhou Z."/>
            <person name="Liu Y."/>
            <person name="Xu W."/>
            <person name="Pan J."/>
            <person name="Luo Z.H."/>
            <person name="Li M."/>
        </authorList>
    </citation>
    <scope>NUCLEOTIDE SEQUENCE [LARGE SCALE GENOMIC DNA]</scope>
    <source>
        <strain evidence="3">SpSt-794</strain>
    </source>
</reference>
<dbReference type="SUPFAM" id="SSF53323">
    <property type="entry name" value="Pyruvate-ferredoxin oxidoreductase, PFOR, domain III"/>
    <property type="match status" value="1"/>
</dbReference>
<dbReference type="InterPro" id="IPR019752">
    <property type="entry name" value="Pyrv/ketoisovalerate_OxRed_cat"/>
</dbReference>
<dbReference type="InterPro" id="IPR002869">
    <property type="entry name" value="Pyrv_flavodox_OxRed_cen"/>
</dbReference>
<name>A0A7C4TW20_9BACT</name>
<keyword evidence="1" id="KW-0560">Oxidoreductase</keyword>
<evidence type="ECO:0000256" key="1">
    <source>
        <dbReference type="ARBA" id="ARBA00023002"/>
    </source>
</evidence>
<dbReference type="AlphaFoldDB" id="A0A7C4TW20"/>
<dbReference type="Gene3D" id="3.40.920.10">
    <property type="entry name" value="Pyruvate-ferredoxin oxidoreductase, PFOR, domain III"/>
    <property type="match status" value="1"/>
</dbReference>
<dbReference type="PANTHER" id="PTHR43366:SF1">
    <property type="entry name" value="PYRUVATE SYNTHASE SUBUNIT PORC"/>
    <property type="match status" value="1"/>
</dbReference>
<proteinExistence type="predicted"/>
<keyword evidence="3" id="KW-0670">Pyruvate</keyword>
<evidence type="ECO:0000313" key="3">
    <source>
        <dbReference type="EMBL" id="HGW60528.1"/>
    </source>
</evidence>
<dbReference type="GO" id="GO:0016625">
    <property type="term" value="F:oxidoreductase activity, acting on the aldehyde or oxo group of donors, iron-sulfur protein as acceptor"/>
    <property type="evidence" value="ECO:0007669"/>
    <property type="project" value="InterPro"/>
</dbReference>
<gene>
    <name evidence="3" type="ORF">ENV82_03760</name>
</gene>
<dbReference type="EMBL" id="DTHV01000118">
    <property type="protein sequence ID" value="HGW60528.1"/>
    <property type="molecule type" value="Genomic_DNA"/>
</dbReference>
<protein>
    <submittedName>
        <fullName evidence="3">Pyruvate synthase</fullName>
    </submittedName>
</protein>
<dbReference type="InterPro" id="IPR051626">
    <property type="entry name" value="Oxidoreductase_gamma_subunit"/>
</dbReference>
<organism evidence="3">
    <name type="scientific">Caldisericum exile</name>
    <dbReference type="NCBI Taxonomy" id="693075"/>
    <lineage>
        <taxon>Bacteria</taxon>
        <taxon>Pseudomonadati</taxon>
        <taxon>Caldisericota/Cryosericota group</taxon>
        <taxon>Caldisericota</taxon>
        <taxon>Caldisericia</taxon>
        <taxon>Caldisericales</taxon>
        <taxon>Caldisericaceae</taxon>
        <taxon>Caldisericum</taxon>
    </lineage>
</organism>
<sequence length="195" mass="21219">MVVQTKKGVYEVRFHGRAGQGAKSGSQMLALAAFKEGKSIQAFPEYGSERRGAPTVAYTRISNKVIRTHEPIVEPDAVLVFDFGLAKSVPVTGGLDKENGVLIVNTTKSPEEIRELTGFKGKIYTVDATGISLELLKMDAPNVPMLGALVKATGIVKLETLEEVIKEEFLDKIGQEKVEKNIIGLRRGYEEAKNG</sequence>